<dbReference type="GO" id="GO:0010427">
    <property type="term" value="F:abscisic acid binding"/>
    <property type="evidence" value="ECO:0007669"/>
    <property type="project" value="TreeGrafter"/>
</dbReference>
<evidence type="ECO:0000256" key="1">
    <source>
        <dbReference type="ARBA" id="ARBA00009744"/>
    </source>
</evidence>
<keyword evidence="5" id="KW-1185">Reference proteome</keyword>
<proteinExistence type="inferred from homology"/>
<name>A0A7J7CMK1_TRIWF</name>
<comment type="caution">
    <text evidence="4">The sequence shown here is derived from an EMBL/GenBank/DDBJ whole genome shotgun (WGS) entry which is preliminary data.</text>
</comment>
<accession>A0A7J7CMK1</accession>
<feature type="domain" description="Bet v I/Major latex protein" evidence="3">
    <location>
        <begin position="2"/>
        <end position="126"/>
    </location>
</feature>
<dbReference type="Pfam" id="PF00407">
    <property type="entry name" value="Bet_v_1"/>
    <property type="match status" value="1"/>
</dbReference>
<dbReference type="EMBL" id="JAAARO010000015">
    <property type="protein sequence ID" value="KAF5735315.1"/>
    <property type="molecule type" value="Genomic_DNA"/>
</dbReference>
<evidence type="ECO:0000256" key="2">
    <source>
        <dbReference type="ARBA" id="ARBA00022589"/>
    </source>
</evidence>
<evidence type="ECO:0000313" key="5">
    <source>
        <dbReference type="Proteomes" id="UP000593562"/>
    </source>
</evidence>
<gene>
    <name evidence="4" type="ORF">HS088_TW15G00817</name>
</gene>
<dbReference type="InterPro" id="IPR050279">
    <property type="entry name" value="Plant_def-hormone_signal"/>
</dbReference>
<keyword evidence="2" id="KW-0017">Alkaloid metabolism</keyword>
<dbReference type="Proteomes" id="UP000593562">
    <property type="component" value="Unassembled WGS sequence"/>
</dbReference>
<sequence length="152" mass="16877">MRGRISQDTPVGVPAKMVWEVYRGLELSRLVGEYLADVIGKPQVLEGDGGVGTLIKLNYPPGTPGIRYMIERFTKIDHENRVKVTENVEGGFKGLGFDYYGFRLEIIEKDSESAIIRSSIEYDADDKLADVAASITTRPLEIIAEFVGEHLS</sequence>
<dbReference type="GO" id="GO:0006952">
    <property type="term" value="P:defense response"/>
    <property type="evidence" value="ECO:0007669"/>
    <property type="project" value="InterPro"/>
</dbReference>
<dbReference type="InParanoid" id="A0A7J7CMK1"/>
<dbReference type="Gene3D" id="3.30.530.20">
    <property type="match status" value="1"/>
</dbReference>
<dbReference type="AlphaFoldDB" id="A0A7J7CMK1"/>
<dbReference type="GO" id="GO:0005634">
    <property type="term" value="C:nucleus"/>
    <property type="evidence" value="ECO:0007669"/>
    <property type="project" value="TreeGrafter"/>
</dbReference>
<dbReference type="InterPro" id="IPR023393">
    <property type="entry name" value="START-like_dom_sf"/>
</dbReference>
<dbReference type="SUPFAM" id="SSF55961">
    <property type="entry name" value="Bet v1-like"/>
    <property type="match status" value="1"/>
</dbReference>
<evidence type="ECO:0000259" key="3">
    <source>
        <dbReference type="Pfam" id="PF00407"/>
    </source>
</evidence>
<evidence type="ECO:0000313" key="4">
    <source>
        <dbReference type="EMBL" id="KAF5735315.1"/>
    </source>
</evidence>
<comment type="similarity">
    <text evidence="1">Belongs to the BetVI family.</text>
</comment>
<dbReference type="OrthoDB" id="1879545at2759"/>
<dbReference type="GO" id="GO:0004864">
    <property type="term" value="F:protein phosphatase inhibitor activity"/>
    <property type="evidence" value="ECO:0007669"/>
    <property type="project" value="TreeGrafter"/>
</dbReference>
<dbReference type="GO" id="GO:0009738">
    <property type="term" value="P:abscisic acid-activated signaling pathway"/>
    <property type="evidence" value="ECO:0007669"/>
    <property type="project" value="TreeGrafter"/>
</dbReference>
<protein>
    <submittedName>
        <fullName evidence="4">S-norcoclaurine synthase-like</fullName>
    </submittedName>
</protein>
<reference evidence="4 5" key="1">
    <citation type="journal article" date="2020" name="Nat. Commun.">
        <title>Genome of Tripterygium wilfordii and identification of cytochrome P450 involved in triptolide biosynthesis.</title>
        <authorList>
            <person name="Tu L."/>
            <person name="Su P."/>
            <person name="Zhang Z."/>
            <person name="Gao L."/>
            <person name="Wang J."/>
            <person name="Hu T."/>
            <person name="Zhou J."/>
            <person name="Zhang Y."/>
            <person name="Zhao Y."/>
            <person name="Liu Y."/>
            <person name="Song Y."/>
            <person name="Tong Y."/>
            <person name="Lu Y."/>
            <person name="Yang J."/>
            <person name="Xu C."/>
            <person name="Jia M."/>
            <person name="Peters R.J."/>
            <person name="Huang L."/>
            <person name="Gao W."/>
        </authorList>
    </citation>
    <scope>NUCLEOTIDE SEQUENCE [LARGE SCALE GENOMIC DNA]</scope>
    <source>
        <strain evidence="5">cv. XIE 37</strain>
        <tissue evidence="4">Leaf</tissue>
    </source>
</reference>
<dbReference type="PANTHER" id="PTHR31213:SF19">
    <property type="entry name" value="BET V I_MAJOR LATEX PROTEIN DOMAIN-CONTAINING PROTEIN"/>
    <property type="match status" value="1"/>
</dbReference>
<dbReference type="GO" id="GO:0005737">
    <property type="term" value="C:cytoplasm"/>
    <property type="evidence" value="ECO:0007669"/>
    <property type="project" value="TreeGrafter"/>
</dbReference>
<organism evidence="4 5">
    <name type="scientific">Tripterygium wilfordii</name>
    <name type="common">Thunder God vine</name>
    <dbReference type="NCBI Taxonomy" id="458696"/>
    <lineage>
        <taxon>Eukaryota</taxon>
        <taxon>Viridiplantae</taxon>
        <taxon>Streptophyta</taxon>
        <taxon>Embryophyta</taxon>
        <taxon>Tracheophyta</taxon>
        <taxon>Spermatophyta</taxon>
        <taxon>Magnoliopsida</taxon>
        <taxon>eudicotyledons</taxon>
        <taxon>Gunneridae</taxon>
        <taxon>Pentapetalae</taxon>
        <taxon>rosids</taxon>
        <taxon>fabids</taxon>
        <taxon>Celastrales</taxon>
        <taxon>Celastraceae</taxon>
        <taxon>Tripterygium</taxon>
    </lineage>
</organism>
<dbReference type="GO" id="GO:0009820">
    <property type="term" value="P:alkaloid metabolic process"/>
    <property type="evidence" value="ECO:0007669"/>
    <property type="project" value="UniProtKB-KW"/>
</dbReference>
<dbReference type="PANTHER" id="PTHR31213">
    <property type="entry name" value="OS08G0374000 PROTEIN-RELATED"/>
    <property type="match status" value="1"/>
</dbReference>
<dbReference type="GO" id="GO:0038023">
    <property type="term" value="F:signaling receptor activity"/>
    <property type="evidence" value="ECO:0007669"/>
    <property type="project" value="TreeGrafter"/>
</dbReference>
<dbReference type="InterPro" id="IPR000916">
    <property type="entry name" value="Bet_v_I/MLP"/>
</dbReference>